<dbReference type="RefSeq" id="WP_345495130.1">
    <property type="nucleotide sequence ID" value="NZ_BAABJM010000002.1"/>
</dbReference>
<reference evidence="2" key="1">
    <citation type="journal article" date="2019" name="Int. J. Syst. Evol. Microbiol.">
        <title>The Global Catalogue of Microorganisms (GCM) 10K type strain sequencing project: providing services to taxonomists for standard genome sequencing and annotation.</title>
        <authorList>
            <consortium name="The Broad Institute Genomics Platform"/>
            <consortium name="The Broad Institute Genome Sequencing Center for Infectious Disease"/>
            <person name="Wu L."/>
            <person name="Ma J."/>
        </authorList>
    </citation>
    <scope>NUCLEOTIDE SEQUENCE [LARGE SCALE GENOMIC DNA]</scope>
    <source>
        <strain evidence="2">JCM 18298</strain>
    </source>
</reference>
<proteinExistence type="predicted"/>
<accession>A0ABP9K6X0</accession>
<dbReference type="Proteomes" id="UP001500603">
    <property type="component" value="Unassembled WGS sequence"/>
</dbReference>
<protein>
    <recommendedName>
        <fullName evidence="3">Abortive infection protein</fullName>
    </recommendedName>
</protein>
<comment type="caution">
    <text evidence="1">The sequence shown here is derived from an EMBL/GenBank/DDBJ whole genome shotgun (WGS) entry which is preliminary data.</text>
</comment>
<dbReference type="InterPro" id="IPR017853">
    <property type="entry name" value="GH"/>
</dbReference>
<dbReference type="Gene3D" id="3.20.20.80">
    <property type="entry name" value="Glycosidases"/>
    <property type="match status" value="1"/>
</dbReference>
<evidence type="ECO:0000313" key="2">
    <source>
        <dbReference type="Proteomes" id="UP001500603"/>
    </source>
</evidence>
<dbReference type="EMBL" id="BAABJM010000002">
    <property type="protein sequence ID" value="GAA5050950.1"/>
    <property type="molecule type" value="Genomic_DNA"/>
</dbReference>
<keyword evidence="2" id="KW-1185">Reference proteome</keyword>
<sequence length="338" mass="37075">MRALGVCYDTGFVHRGNSTHEPFDPDAVLRDMRAIRRDLHCDAVRITGGYVDRLKQAATLAADVGLEVWLCPFVNGVTQEHLLELVADLAEFAERLRTGGANVVLAVGSELSLFVDGFLPGADFEQRAAALVTPEGRAAMADLPIVFNEFLGRASAIARERFRGRLTYCCLPFEQVDWEPFDLLATDAGYRSAALIDSYPELMRTYVAEGAKLEKPVAVTEFGCVTYRGAADKADRGVDVVHWDTDTATPLRLNGTYARDEQAQAAHLLEMLDILDEAGIDTAFWYCFSRPDLVHRDDPALDLDLASGGLVKVFDSIDGAAKTWAPKLAFTALANRSR</sequence>
<evidence type="ECO:0000313" key="1">
    <source>
        <dbReference type="EMBL" id="GAA5050950.1"/>
    </source>
</evidence>
<evidence type="ECO:0008006" key="3">
    <source>
        <dbReference type="Google" id="ProtNLM"/>
    </source>
</evidence>
<name>A0ABP9K6X0_9NOCA</name>
<organism evidence="1 2">
    <name type="scientific">Nocardia callitridis</name>
    <dbReference type="NCBI Taxonomy" id="648753"/>
    <lineage>
        <taxon>Bacteria</taxon>
        <taxon>Bacillati</taxon>
        <taxon>Actinomycetota</taxon>
        <taxon>Actinomycetes</taxon>
        <taxon>Mycobacteriales</taxon>
        <taxon>Nocardiaceae</taxon>
        <taxon>Nocardia</taxon>
    </lineage>
</organism>
<gene>
    <name evidence="1" type="ORF">GCM10023318_21780</name>
</gene>
<dbReference type="SUPFAM" id="SSF51445">
    <property type="entry name" value="(Trans)glycosidases"/>
    <property type="match status" value="1"/>
</dbReference>